<organism evidence="2 3">
    <name type="scientific">Spirodela intermedia</name>
    <name type="common">Intermediate duckweed</name>
    <dbReference type="NCBI Taxonomy" id="51605"/>
    <lineage>
        <taxon>Eukaryota</taxon>
        <taxon>Viridiplantae</taxon>
        <taxon>Streptophyta</taxon>
        <taxon>Embryophyta</taxon>
        <taxon>Tracheophyta</taxon>
        <taxon>Spermatophyta</taxon>
        <taxon>Magnoliopsida</taxon>
        <taxon>Liliopsida</taxon>
        <taxon>Araceae</taxon>
        <taxon>Lemnoideae</taxon>
        <taxon>Spirodela</taxon>
    </lineage>
</organism>
<dbReference type="EMBL" id="LR746264">
    <property type="protein sequence ID" value="CAA7389557.1"/>
    <property type="molecule type" value="Genomic_DNA"/>
</dbReference>
<accession>A0A7I8JZS3</accession>
<dbReference type="PANTHER" id="PTHR13238">
    <property type="entry name" value="PROTEIN C21ORF59"/>
    <property type="match status" value="1"/>
</dbReference>
<dbReference type="OrthoDB" id="276065at2759"/>
<sequence>MVVLHVKGEAEEKQFLYECSAGSPMEDVLTAVVLIHNLQSKILHLSVRLRELFFEGSPLETWTDSTISLYRSASEAETYASKDQVLHKRPLLPHILRDHVQSLEKEIIVSPLMESSEVKLAQLLSDFVPLNGEMAQLWVAGKELLRGKQLCDYIGKNEKTKITVRLQSASSDAVPDLSLCK</sequence>
<dbReference type="PANTHER" id="PTHR13238:SF0">
    <property type="entry name" value="CILIA- AND FLAGELLA-ASSOCIATED PROTEIN 298"/>
    <property type="match status" value="1"/>
</dbReference>
<dbReference type="AlphaFoldDB" id="A0A7I8JZS3"/>
<keyword evidence="3" id="KW-1185">Reference proteome</keyword>
<reference evidence="2" key="1">
    <citation type="submission" date="2020-02" db="EMBL/GenBank/DDBJ databases">
        <authorList>
            <person name="Scholz U."/>
            <person name="Mascher M."/>
            <person name="Fiebig A."/>
        </authorList>
    </citation>
    <scope>NUCLEOTIDE SEQUENCE</scope>
</reference>
<protein>
    <submittedName>
        <fullName evidence="2">Uncharacterized protein</fullName>
    </submittedName>
</protein>
<evidence type="ECO:0000313" key="2">
    <source>
        <dbReference type="EMBL" id="CAA7389557.1"/>
    </source>
</evidence>
<name>A0A7I8JZS3_SPIIN</name>
<dbReference type="Proteomes" id="UP000663760">
    <property type="component" value="Chromosome 1"/>
</dbReference>
<evidence type="ECO:0000256" key="1">
    <source>
        <dbReference type="ARBA" id="ARBA00009619"/>
    </source>
</evidence>
<proteinExistence type="inferred from homology"/>
<dbReference type="Pfam" id="PF11069">
    <property type="entry name" value="CFAP298"/>
    <property type="match status" value="1"/>
</dbReference>
<gene>
    <name evidence="2" type="ORF">SI8410_01001579</name>
</gene>
<comment type="similarity">
    <text evidence="1">Belongs to the CFAP298 family.</text>
</comment>
<evidence type="ECO:0000313" key="3">
    <source>
        <dbReference type="Proteomes" id="UP000663760"/>
    </source>
</evidence>
<dbReference type="InterPro" id="IPR021298">
    <property type="entry name" value="CFAP298"/>
</dbReference>